<protein>
    <recommendedName>
        <fullName evidence="2">Inositolphosphotransferase Aur1/Ipt1 domain-containing protein</fullName>
    </recommendedName>
</protein>
<evidence type="ECO:0000313" key="4">
    <source>
        <dbReference type="Proteomes" id="UP000277498"/>
    </source>
</evidence>
<dbReference type="Pfam" id="PF14378">
    <property type="entry name" value="PAP2_3"/>
    <property type="match status" value="1"/>
</dbReference>
<feature type="transmembrane region" description="Helical" evidence="1">
    <location>
        <begin position="25"/>
        <end position="45"/>
    </location>
</feature>
<evidence type="ECO:0000313" key="3">
    <source>
        <dbReference type="EMBL" id="VDC26044.1"/>
    </source>
</evidence>
<name>A0A3P5XER2_9RHOB</name>
<feature type="transmembrane region" description="Helical" evidence="1">
    <location>
        <begin position="201"/>
        <end position="222"/>
    </location>
</feature>
<organism evidence="3 4">
    <name type="scientific">Pseudogemmobacter humi</name>
    <dbReference type="NCBI Taxonomy" id="2483812"/>
    <lineage>
        <taxon>Bacteria</taxon>
        <taxon>Pseudomonadati</taxon>
        <taxon>Pseudomonadota</taxon>
        <taxon>Alphaproteobacteria</taxon>
        <taxon>Rhodobacterales</taxon>
        <taxon>Paracoccaceae</taxon>
        <taxon>Pseudogemmobacter</taxon>
    </lineage>
</organism>
<dbReference type="InterPro" id="IPR026841">
    <property type="entry name" value="Aur1/Ipt1"/>
</dbReference>
<dbReference type="Proteomes" id="UP000277498">
    <property type="component" value="Unassembled WGS sequence"/>
</dbReference>
<dbReference type="GO" id="GO:0016020">
    <property type="term" value="C:membrane"/>
    <property type="evidence" value="ECO:0007669"/>
    <property type="project" value="UniProtKB-SubCell"/>
</dbReference>
<keyword evidence="1" id="KW-0472">Membrane</keyword>
<gene>
    <name evidence="3" type="ORF">XINFAN_01532</name>
</gene>
<evidence type="ECO:0000259" key="2">
    <source>
        <dbReference type="Pfam" id="PF14378"/>
    </source>
</evidence>
<keyword evidence="1" id="KW-0812">Transmembrane</keyword>
<feature type="transmembrane region" description="Helical" evidence="1">
    <location>
        <begin position="328"/>
        <end position="349"/>
    </location>
</feature>
<proteinExistence type="predicted"/>
<feature type="transmembrane region" description="Helical" evidence="1">
    <location>
        <begin position="51"/>
        <end position="74"/>
    </location>
</feature>
<reference evidence="3 4" key="1">
    <citation type="submission" date="2018-11" db="EMBL/GenBank/DDBJ databases">
        <authorList>
            <person name="Criscuolo A."/>
        </authorList>
    </citation>
    <scope>NUCLEOTIDE SEQUENCE [LARGE SCALE GENOMIC DNA]</scope>
    <source>
        <strain evidence="3">ACIP111625</strain>
    </source>
</reference>
<feature type="domain" description="Inositolphosphotransferase Aur1/Ipt1" evidence="2">
    <location>
        <begin position="141"/>
        <end position="340"/>
    </location>
</feature>
<feature type="transmembrane region" description="Helical" evidence="1">
    <location>
        <begin position="301"/>
        <end position="322"/>
    </location>
</feature>
<feature type="transmembrane region" description="Helical" evidence="1">
    <location>
        <begin position="106"/>
        <end position="126"/>
    </location>
</feature>
<accession>A0A3P5XER2</accession>
<keyword evidence="1" id="KW-1133">Transmembrane helix</keyword>
<dbReference type="AlphaFoldDB" id="A0A3P5XER2"/>
<feature type="transmembrane region" description="Helical" evidence="1">
    <location>
        <begin position="165"/>
        <end position="189"/>
    </location>
</feature>
<evidence type="ECO:0000256" key="1">
    <source>
        <dbReference type="SAM" id="Phobius"/>
    </source>
</evidence>
<dbReference type="EMBL" id="UXAW01000052">
    <property type="protein sequence ID" value="VDC26044.1"/>
    <property type="molecule type" value="Genomic_DNA"/>
</dbReference>
<keyword evidence="4" id="KW-1185">Reference proteome</keyword>
<feature type="transmembrane region" description="Helical" evidence="1">
    <location>
        <begin position="272"/>
        <end position="294"/>
    </location>
</feature>
<sequence>MQKVAIFQESRFLPLIRPALRQHGLLIAVTGLYALIAFSLTRIHAPVMESGMGWVLVWNFLSYVPGMIYFMLLWRFLHMRFVVRPCDQMAWFRTDIRATVTDPQRIVTGVIGFVLVVTIMISFGLLKKLIPILQPFSWDEAFAAIDNSVHFGLDPWRVLHGVIGYSWIITLVTGAYNYWMFLLYFVLLLTCFSTTDPWTRIRYLIAFVFCWGVGGNLVATLFSSAGPVYYERLGFGDYYAPLMQALHEHATSQPITVLEPQDALWEYYAGPVGLNGISAFPSMHVASTVLMTLYAWQFSRLAGRIMVGFSVVILLGSVLLAWHYAVDGYAGIVIAFLSWWGAGTLMRLFPRWTPPRTLAM</sequence>